<dbReference type="PROSITE" id="PS51257">
    <property type="entry name" value="PROKAR_LIPOPROTEIN"/>
    <property type="match status" value="1"/>
</dbReference>
<dbReference type="Proteomes" id="UP000433652">
    <property type="component" value="Unassembled WGS sequence"/>
</dbReference>
<protein>
    <recommendedName>
        <fullName evidence="3">Lipoprotein</fullName>
    </recommendedName>
</protein>
<evidence type="ECO:0000313" key="1">
    <source>
        <dbReference type="EMBL" id="MXO58343.1"/>
    </source>
</evidence>
<evidence type="ECO:0000313" key="2">
    <source>
        <dbReference type="Proteomes" id="UP000433652"/>
    </source>
</evidence>
<gene>
    <name evidence="1" type="ORF">GRI89_02130</name>
</gene>
<dbReference type="OrthoDB" id="7405225at2"/>
<comment type="caution">
    <text evidence="1">The sequence shown here is derived from an EMBL/GenBank/DDBJ whole genome shotgun (WGS) entry which is preliminary data.</text>
</comment>
<dbReference type="EMBL" id="WTYM01000023">
    <property type="protein sequence ID" value="MXO58343.1"/>
    <property type="molecule type" value="Genomic_DNA"/>
</dbReference>
<accession>A0A6I4SR61</accession>
<dbReference type="AlphaFoldDB" id="A0A6I4SR61"/>
<sequence>MLRRSVIVLAPFVLLAACGSEEEAPKPEDDPAMTSALQDRIMVDPDLVGQNRANAAALLPDGDGSIPVEDSSPEAIAAARSDALTLVGGPGRMKKAPDARQVSASLPAGATLTAAARAAASPGGGENCAEIATYTASWAAKMPEAFPVYPRGAVQEAAGSDAGNCRLRVVNFLTPVPLGEVVDFYFTRASSAGFTVDRALIDGEDTIGGSKGGSSFVVYARAQSNGLTSVDLVTNGG</sequence>
<dbReference type="RefSeq" id="WP_159791716.1">
    <property type="nucleotide sequence ID" value="NZ_WTYM01000023.1"/>
</dbReference>
<keyword evidence="2" id="KW-1185">Reference proteome</keyword>
<name>A0A6I4SR61_9SPHN</name>
<evidence type="ECO:0008006" key="3">
    <source>
        <dbReference type="Google" id="ProtNLM"/>
    </source>
</evidence>
<proteinExistence type="predicted"/>
<organism evidence="1 2">
    <name type="scientific">Croceibacterium salegens</name>
    <dbReference type="NCBI Taxonomy" id="1737568"/>
    <lineage>
        <taxon>Bacteria</taxon>
        <taxon>Pseudomonadati</taxon>
        <taxon>Pseudomonadota</taxon>
        <taxon>Alphaproteobacteria</taxon>
        <taxon>Sphingomonadales</taxon>
        <taxon>Erythrobacteraceae</taxon>
        <taxon>Croceibacterium</taxon>
    </lineage>
</organism>
<reference evidence="1 2" key="1">
    <citation type="submission" date="2019-12" db="EMBL/GenBank/DDBJ databases">
        <title>Genomic-based taxomic classification of the family Erythrobacteraceae.</title>
        <authorList>
            <person name="Xu L."/>
        </authorList>
    </citation>
    <scope>NUCLEOTIDE SEQUENCE [LARGE SCALE GENOMIC DNA]</scope>
    <source>
        <strain evidence="1 2">MCCC 1K01500</strain>
    </source>
</reference>